<proteinExistence type="predicted"/>
<dbReference type="EMBL" id="BMZD01000010">
    <property type="protein sequence ID" value="GHA06257.1"/>
    <property type="molecule type" value="Genomic_DNA"/>
</dbReference>
<name>A0A918RPM6_9SPHN</name>
<organism evidence="1 2">
    <name type="scientific">Novosphingobium arvoryzae</name>
    <dbReference type="NCBI Taxonomy" id="1256514"/>
    <lineage>
        <taxon>Bacteria</taxon>
        <taxon>Pseudomonadati</taxon>
        <taxon>Pseudomonadota</taxon>
        <taxon>Alphaproteobacteria</taxon>
        <taxon>Sphingomonadales</taxon>
        <taxon>Sphingomonadaceae</taxon>
        <taxon>Novosphingobium</taxon>
    </lineage>
</organism>
<reference evidence="1" key="2">
    <citation type="submission" date="2020-09" db="EMBL/GenBank/DDBJ databases">
        <authorList>
            <person name="Sun Q."/>
            <person name="Kim S."/>
        </authorList>
    </citation>
    <scope>NUCLEOTIDE SEQUENCE</scope>
    <source>
        <strain evidence="1">KCTC 32422</strain>
    </source>
</reference>
<accession>A0A918RPM6</accession>
<protein>
    <submittedName>
        <fullName evidence="1">Uncharacterized protein</fullName>
    </submittedName>
</protein>
<evidence type="ECO:0000313" key="1">
    <source>
        <dbReference type="EMBL" id="GHA06257.1"/>
    </source>
</evidence>
<keyword evidence="2" id="KW-1185">Reference proteome</keyword>
<dbReference type="AlphaFoldDB" id="A0A918RPM6"/>
<sequence>MLFANDAKLTTLDDTGGGIIALYFGYQDVGVPVLVSEEGGFKWMFRLAGEYTNMRDEGGTPLLSFGLAAVIFDPTRVQTQSAS</sequence>
<reference evidence="1" key="1">
    <citation type="journal article" date="2014" name="Int. J. Syst. Evol. Microbiol.">
        <title>Complete genome sequence of Corynebacterium casei LMG S-19264T (=DSM 44701T), isolated from a smear-ripened cheese.</title>
        <authorList>
            <consortium name="US DOE Joint Genome Institute (JGI-PGF)"/>
            <person name="Walter F."/>
            <person name="Albersmeier A."/>
            <person name="Kalinowski J."/>
            <person name="Ruckert C."/>
        </authorList>
    </citation>
    <scope>NUCLEOTIDE SEQUENCE</scope>
    <source>
        <strain evidence="1">KCTC 32422</strain>
    </source>
</reference>
<dbReference type="Proteomes" id="UP000634139">
    <property type="component" value="Unassembled WGS sequence"/>
</dbReference>
<comment type="caution">
    <text evidence="1">The sequence shown here is derived from an EMBL/GenBank/DDBJ whole genome shotgun (WGS) entry which is preliminary data.</text>
</comment>
<gene>
    <name evidence="1" type="ORF">GCM10011617_28840</name>
</gene>
<evidence type="ECO:0000313" key="2">
    <source>
        <dbReference type="Proteomes" id="UP000634139"/>
    </source>
</evidence>